<feature type="domain" description="RING-CH-type" evidence="5">
    <location>
        <begin position="15"/>
        <end position="74"/>
    </location>
</feature>
<evidence type="ECO:0000256" key="2">
    <source>
        <dbReference type="ARBA" id="ARBA00022771"/>
    </source>
</evidence>
<dbReference type="SUPFAM" id="SSF57850">
    <property type="entry name" value="RING/U-box"/>
    <property type="match status" value="1"/>
</dbReference>
<sequence>MIEQQQQQKQKPERIPRHEYRYCRLCHKRGRNTSLIRPCDCLITNYVHVNCLAEHMLSNDRIHCDQCSGQYRGIRYSYTRKSFFEWLWKESTARNSLLSCISLLCSIQVCLYSLWQTLFTDELEDFVDDITDIDFNLTSDAIKHNMSIIMIIQVKIVLPVLSIICAIKQPITVWNDYHKYCQNHYNIYIDEALTASHQPHQQQQQQQ</sequence>
<dbReference type="InterPro" id="IPR011016">
    <property type="entry name" value="Znf_RING-CH"/>
</dbReference>
<evidence type="ECO:0000256" key="1">
    <source>
        <dbReference type="ARBA" id="ARBA00022723"/>
    </source>
</evidence>
<keyword evidence="6" id="KW-1185">Reference proteome</keyword>
<dbReference type="Proteomes" id="UP000515146">
    <property type="component" value="Unplaced"/>
</dbReference>
<dbReference type="RefSeq" id="XP_027200463.1">
    <property type="nucleotide sequence ID" value="XM_027344662.1"/>
</dbReference>
<keyword evidence="4" id="KW-0472">Membrane</keyword>
<reference evidence="7" key="1">
    <citation type="submission" date="2025-08" db="UniProtKB">
        <authorList>
            <consortium name="RefSeq"/>
        </authorList>
    </citation>
    <scope>IDENTIFICATION</scope>
    <source>
        <strain evidence="7">Airmid</strain>
    </source>
</reference>
<organism evidence="6 7">
    <name type="scientific">Dermatophagoides pteronyssinus</name>
    <name type="common">European house dust mite</name>
    <dbReference type="NCBI Taxonomy" id="6956"/>
    <lineage>
        <taxon>Eukaryota</taxon>
        <taxon>Metazoa</taxon>
        <taxon>Ecdysozoa</taxon>
        <taxon>Arthropoda</taxon>
        <taxon>Chelicerata</taxon>
        <taxon>Arachnida</taxon>
        <taxon>Acari</taxon>
        <taxon>Acariformes</taxon>
        <taxon>Sarcoptiformes</taxon>
        <taxon>Astigmata</taxon>
        <taxon>Psoroptidia</taxon>
        <taxon>Analgoidea</taxon>
        <taxon>Pyroglyphidae</taxon>
        <taxon>Dermatophagoidinae</taxon>
        <taxon>Dermatophagoides</taxon>
    </lineage>
</organism>
<feature type="transmembrane region" description="Helical" evidence="4">
    <location>
        <begin position="96"/>
        <end position="115"/>
    </location>
</feature>
<evidence type="ECO:0000259" key="5">
    <source>
        <dbReference type="PROSITE" id="PS51292"/>
    </source>
</evidence>
<dbReference type="Gene3D" id="3.30.40.10">
    <property type="entry name" value="Zinc/RING finger domain, C3HC4 (zinc finger)"/>
    <property type="match status" value="1"/>
</dbReference>
<evidence type="ECO:0000313" key="6">
    <source>
        <dbReference type="Proteomes" id="UP000515146"/>
    </source>
</evidence>
<dbReference type="SMART" id="SM00744">
    <property type="entry name" value="RINGv"/>
    <property type="match status" value="1"/>
</dbReference>
<evidence type="ECO:0000256" key="4">
    <source>
        <dbReference type="SAM" id="Phobius"/>
    </source>
</evidence>
<dbReference type="InParanoid" id="A0A6P6Y4R8"/>
<dbReference type="AlphaFoldDB" id="A0A6P6Y4R8"/>
<gene>
    <name evidence="7" type="primary">LOC113794551</name>
</gene>
<dbReference type="KEGG" id="dpte:113794551"/>
<keyword evidence="2" id="KW-0863">Zinc-finger</keyword>
<keyword evidence="3" id="KW-0862">Zinc</keyword>
<dbReference type="Pfam" id="PF12906">
    <property type="entry name" value="RINGv"/>
    <property type="match status" value="1"/>
</dbReference>
<feature type="transmembrane region" description="Helical" evidence="4">
    <location>
        <begin position="146"/>
        <end position="167"/>
    </location>
</feature>
<keyword evidence="4" id="KW-1133">Transmembrane helix</keyword>
<keyword evidence="1" id="KW-0479">Metal-binding</keyword>
<keyword evidence="4" id="KW-0812">Transmembrane</keyword>
<proteinExistence type="predicted"/>
<evidence type="ECO:0000313" key="7">
    <source>
        <dbReference type="RefSeq" id="XP_027200463.1"/>
    </source>
</evidence>
<evidence type="ECO:0000256" key="3">
    <source>
        <dbReference type="ARBA" id="ARBA00022833"/>
    </source>
</evidence>
<dbReference type="OrthoDB" id="10376953at2759"/>
<dbReference type="PROSITE" id="PS51292">
    <property type="entry name" value="ZF_RING_CH"/>
    <property type="match status" value="1"/>
</dbReference>
<accession>A0A6P6Y4R8</accession>
<dbReference type="InterPro" id="IPR013083">
    <property type="entry name" value="Znf_RING/FYVE/PHD"/>
</dbReference>
<dbReference type="GO" id="GO:0008270">
    <property type="term" value="F:zinc ion binding"/>
    <property type="evidence" value="ECO:0007669"/>
    <property type="project" value="UniProtKB-KW"/>
</dbReference>
<protein>
    <submittedName>
        <fullName evidence="7">Uncharacterized protein LOC113794551</fullName>
    </submittedName>
</protein>
<name>A0A6P6Y4R8_DERPT</name>